<dbReference type="Gene3D" id="3.20.20.100">
    <property type="entry name" value="NADP-dependent oxidoreductase domain"/>
    <property type="match status" value="1"/>
</dbReference>
<comment type="caution">
    <text evidence="3">The sequence shown here is derived from an EMBL/GenBank/DDBJ whole genome shotgun (WGS) entry which is preliminary data.</text>
</comment>
<organism evidence="3 4">
    <name type="scientific">Lentilactobacillus parabuchneri</name>
    <dbReference type="NCBI Taxonomy" id="152331"/>
    <lineage>
        <taxon>Bacteria</taxon>
        <taxon>Bacillati</taxon>
        <taxon>Bacillota</taxon>
        <taxon>Bacilli</taxon>
        <taxon>Lactobacillales</taxon>
        <taxon>Lactobacillaceae</taxon>
        <taxon>Lentilactobacillus</taxon>
    </lineage>
</organism>
<gene>
    <name evidence="3" type="ORF">GKC44_11985</name>
</gene>
<dbReference type="Pfam" id="PF00248">
    <property type="entry name" value="Aldo_ket_red"/>
    <property type="match status" value="1"/>
</dbReference>
<feature type="non-terminal residue" evidence="3">
    <location>
        <position position="1"/>
    </location>
</feature>
<dbReference type="SUPFAM" id="SSF51430">
    <property type="entry name" value="NAD(P)-linked oxidoreductase"/>
    <property type="match status" value="1"/>
</dbReference>
<dbReference type="InterPro" id="IPR036812">
    <property type="entry name" value="NAD(P)_OxRdtase_dom_sf"/>
</dbReference>
<keyword evidence="1" id="KW-0560">Oxidoreductase</keyword>
<dbReference type="AlphaFoldDB" id="A0A844EKV8"/>
<evidence type="ECO:0000259" key="2">
    <source>
        <dbReference type="Pfam" id="PF00248"/>
    </source>
</evidence>
<feature type="domain" description="NADP-dependent oxidoreductase" evidence="2">
    <location>
        <begin position="18"/>
        <end position="87"/>
    </location>
</feature>
<evidence type="ECO:0000256" key="1">
    <source>
        <dbReference type="ARBA" id="ARBA00023002"/>
    </source>
</evidence>
<dbReference type="PANTHER" id="PTHR43364:SF4">
    <property type="entry name" value="NAD(P)-LINKED OXIDOREDUCTASE SUPERFAMILY PROTEIN"/>
    <property type="match status" value="1"/>
</dbReference>
<protein>
    <submittedName>
        <fullName evidence="3">Aldo/keto reductase</fullName>
    </submittedName>
</protein>
<dbReference type="Proteomes" id="UP000491237">
    <property type="component" value="Unassembled WGS sequence"/>
</dbReference>
<sequence length="111" mass="12370">LRSKTDRVAMGKYDRAEKNDLQIINRVSDLADKYHVSMSQIALAWQWSKGVASPIIGSTKVRHLDDAVAALSVKLTSEDIHYLEELYAPHEIVGAIDQNPAQGTILIDQKK</sequence>
<dbReference type="EMBL" id="WKKY01000703">
    <property type="protein sequence ID" value="MSE21936.1"/>
    <property type="molecule type" value="Genomic_DNA"/>
</dbReference>
<reference evidence="3 4" key="1">
    <citation type="submission" date="2019-11" db="EMBL/GenBank/DDBJ databases">
        <title>Draft Genome Sequence of Plant Growth-Promoting Rhizosphere-Associated Bacteria.</title>
        <authorList>
            <person name="Vasilyev I.Y."/>
            <person name="Radchenko V."/>
            <person name="Ilnitskaya E.V."/>
        </authorList>
    </citation>
    <scope>NUCLEOTIDE SEQUENCE [LARGE SCALE GENOMIC DNA]</scope>
    <source>
        <strain evidence="3 4">VRA_07sq_f</strain>
    </source>
</reference>
<dbReference type="InterPro" id="IPR023210">
    <property type="entry name" value="NADP_OxRdtase_dom"/>
</dbReference>
<proteinExistence type="predicted"/>
<dbReference type="GO" id="GO:0005829">
    <property type="term" value="C:cytosol"/>
    <property type="evidence" value="ECO:0007669"/>
    <property type="project" value="TreeGrafter"/>
</dbReference>
<dbReference type="GO" id="GO:0016491">
    <property type="term" value="F:oxidoreductase activity"/>
    <property type="evidence" value="ECO:0007669"/>
    <property type="project" value="UniProtKB-KW"/>
</dbReference>
<dbReference type="InterPro" id="IPR050523">
    <property type="entry name" value="AKR_Detox_Biosynth"/>
</dbReference>
<accession>A0A844EKV8</accession>
<evidence type="ECO:0000313" key="4">
    <source>
        <dbReference type="Proteomes" id="UP000491237"/>
    </source>
</evidence>
<dbReference type="PANTHER" id="PTHR43364">
    <property type="entry name" value="NADH-SPECIFIC METHYLGLYOXAL REDUCTASE-RELATED"/>
    <property type="match status" value="1"/>
</dbReference>
<evidence type="ECO:0000313" key="3">
    <source>
        <dbReference type="EMBL" id="MSE21936.1"/>
    </source>
</evidence>
<name>A0A844EKV8_9LACO</name>